<evidence type="ECO:0000313" key="2">
    <source>
        <dbReference type="EMBL" id="TFY53902.1"/>
    </source>
</evidence>
<organism evidence="2 3">
    <name type="scientific">Rhodofomes roseus</name>
    <dbReference type="NCBI Taxonomy" id="34475"/>
    <lineage>
        <taxon>Eukaryota</taxon>
        <taxon>Fungi</taxon>
        <taxon>Dikarya</taxon>
        <taxon>Basidiomycota</taxon>
        <taxon>Agaricomycotina</taxon>
        <taxon>Agaricomycetes</taxon>
        <taxon>Polyporales</taxon>
        <taxon>Rhodofomes</taxon>
    </lineage>
</organism>
<reference evidence="2 3" key="1">
    <citation type="submission" date="2019-01" db="EMBL/GenBank/DDBJ databases">
        <title>Genome sequencing of the rare red list fungi Fomitopsis rosea.</title>
        <authorList>
            <person name="Buettner E."/>
            <person name="Kellner H."/>
        </authorList>
    </citation>
    <scope>NUCLEOTIDE SEQUENCE [LARGE SCALE GENOMIC DNA]</scope>
    <source>
        <strain evidence="2 3">DSM 105464</strain>
    </source>
</reference>
<feature type="compositionally biased region" description="Low complexity" evidence="1">
    <location>
        <begin position="30"/>
        <end position="56"/>
    </location>
</feature>
<dbReference type="Proteomes" id="UP000298390">
    <property type="component" value="Unassembled WGS sequence"/>
</dbReference>
<dbReference type="AlphaFoldDB" id="A0A4Y9XVU3"/>
<gene>
    <name evidence="2" type="ORF">EVJ58_g9183</name>
</gene>
<dbReference type="EMBL" id="SEKV01000762">
    <property type="protein sequence ID" value="TFY53902.1"/>
    <property type="molecule type" value="Genomic_DNA"/>
</dbReference>
<name>A0A4Y9XVU3_9APHY</name>
<evidence type="ECO:0000313" key="3">
    <source>
        <dbReference type="Proteomes" id="UP000298390"/>
    </source>
</evidence>
<comment type="caution">
    <text evidence="2">The sequence shown here is derived from an EMBL/GenBank/DDBJ whole genome shotgun (WGS) entry which is preliminary data.</text>
</comment>
<protein>
    <submittedName>
        <fullName evidence="2">Uncharacterized protein</fullName>
    </submittedName>
</protein>
<feature type="region of interest" description="Disordered" evidence="1">
    <location>
        <begin position="1"/>
        <end position="56"/>
    </location>
</feature>
<sequence>MPSTRLPAPTSPLARSSTPEVIPQPEGDVRPVSAAASARADPSLASVSVSPDSPPA</sequence>
<evidence type="ECO:0000256" key="1">
    <source>
        <dbReference type="SAM" id="MobiDB-lite"/>
    </source>
</evidence>
<proteinExistence type="predicted"/>
<accession>A0A4Y9XVU3</accession>